<gene>
    <name evidence="1" type="ORF">COY96_02705</name>
</gene>
<comment type="caution">
    <text evidence="1">The sequence shown here is derived from an EMBL/GenBank/DDBJ whole genome shotgun (WGS) entry which is preliminary data.</text>
</comment>
<accession>A0A2M7Q880</accession>
<name>A0A2M7Q880_9BACT</name>
<dbReference type="Pfam" id="PF10049">
    <property type="entry name" value="DUF2283"/>
    <property type="match status" value="1"/>
</dbReference>
<dbReference type="InterPro" id="IPR019270">
    <property type="entry name" value="DUF2283"/>
</dbReference>
<dbReference type="Proteomes" id="UP000230363">
    <property type="component" value="Unassembled WGS sequence"/>
</dbReference>
<reference evidence="2" key="1">
    <citation type="submission" date="2017-09" db="EMBL/GenBank/DDBJ databases">
        <title>Depth-based differentiation of microbial function through sediment-hosted aquifers and enrichment of novel symbionts in the deep terrestrial subsurface.</title>
        <authorList>
            <person name="Probst A.J."/>
            <person name="Ladd B."/>
            <person name="Jarett J.K."/>
            <person name="Geller-Mcgrath D.E."/>
            <person name="Sieber C.M.K."/>
            <person name="Emerson J.B."/>
            <person name="Anantharaman K."/>
            <person name="Thomas B.C."/>
            <person name="Malmstrom R."/>
            <person name="Stieglmeier M."/>
            <person name="Klingl A."/>
            <person name="Woyke T."/>
            <person name="Ryan C.M."/>
            <person name="Banfield J.F."/>
        </authorList>
    </citation>
    <scope>NUCLEOTIDE SEQUENCE [LARGE SCALE GENOMIC DNA]</scope>
</reference>
<protein>
    <recommendedName>
        <fullName evidence="3">DUF2283 domain-containing protein</fullName>
    </recommendedName>
</protein>
<organism evidence="1 2">
    <name type="scientific">Candidatus Wolfebacteria bacterium CG_4_10_14_0_8_um_filter_37_11</name>
    <dbReference type="NCBI Taxonomy" id="1975062"/>
    <lineage>
        <taxon>Bacteria</taxon>
        <taxon>Candidatus Wolfeibacteriota</taxon>
    </lineage>
</organism>
<dbReference type="EMBL" id="PFKZ01000100">
    <property type="protein sequence ID" value="PIY59280.1"/>
    <property type="molecule type" value="Genomic_DNA"/>
</dbReference>
<evidence type="ECO:0000313" key="2">
    <source>
        <dbReference type="Proteomes" id="UP000230363"/>
    </source>
</evidence>
<dbReference type="AlphaFoldDB" id="A0A2M7Q880"/>
<evidence type="ECO:0000313" key="1">
    <source>
        <dbReference type="EMBL" id="PIY59280.1"/>
    </source>
</evidence>
<sequence>MKITYDSAVDAVNIIFKKGKVFKTLEVAKEMFLDLDKNGKPLYLEIIGAREKFGKELNTATFENFSFNNVFTGDKRVMTFN</sequence>
<proteinExistence type="predicted"/>
<evidence type="ECO:0008006" key="3">
    <source>
        <dbReference type="Google" id="ProtNLM"/>
    </source>
</evidence>